<evidence type="ECO:0000313" key="6">
    <source>
        <dbReference type="Proteomes" id="UP000030013"/>
    </source>
</evidence>
<protein>
    <recommendedName>
        <fullName evidence="3">Pyridine nucleotide-disulfide oxidoreductase domain-containing protein 2</fullName>
    </recommendedName>
</protein>
<sequence length="534" mass="56311">MTSMGTADAVVVGAGPNGLVAANALVDADWDVVVVEANDEVGGAVRSAEVTAPGYVSDLFSAFYPLAAASPIIRDLHLEQHGLVWRRAPHVLAHALDDGSAAVLRDDADGTATGLEEQGAGDGDAWLELVHGWDRIRDPLLDALFTPFPPVVSATRMLRRLGVADGLDFARLAVTPVRRLAQERFTGPGAGLLLTGNAMHSDVPPDAAGSGMFGWLLCMLGQDVGFPVPEGGAGELAQSLRRRAESRGARFVTGTAVTAVTVGHGRASGVRLADGRTVTARRGVLADVPAPALYRDLLAGQALPPRLLRDLDRFQWDNPTIKVNWALDRPVPWSNDEARGAGTVHLGVDTDGFVDFAADLSVGRTPERPFILFGQMTTSDPTRSPEGTESAWAYTHVPHGGDWSGEHLDAHVERIEDAIERVAPGFRGTRVGRHVQSPADLEREDANLVDGAINAGTSGLHQQLVFRPTAGLGRPETPVPGLYLASASAHPGGGVHGACGWNAARAALGANGRLTGAARRALTRTAWNRLLPRD</sequence>
<evidence type="ECO:0000313" key="5">
    <source>
        <dbReference type="EMBL" id="KGN42265.1"/>
    </source>
</evidence>
<gene>
    <name evidence="5" type="ORF">N801_00415</name>
</gene>
<dbReference type="Pfam" id="PF01593">
    <property type="entry name" value="Amino_oxidase"/>
    <property type="match status" value="1"/>
</dbReference>
<comment type="function">
    <text evidence="1">Probable oxidoreductase that may play a role as regulator of mitochondrial function.</text>
</comment>
<keyword evidence="6" id="KW-1185">Reference proteome</keyword>
<evidence type="ECO:0000256" key="1">
    <source>
        <dbReference type="ARBA" id="ARBA00037217"/>
    </source>
</evidence>
<dbReference type="PANTHER" id="PTHR10668">
    <property type="entry name" value="PHYTOENE DEHYDROGENASE"/>
    <property type="match status" value="1"/>
</dbReference>
<dbReference type="Proteomes" id="UP000030013">
    <property type="component" value="Unassembled WGS sequence"/>
</dbReference>
<dbReference type="InterPro" id="IPR036188">
    <property type="entry name" value="FAD/NAD-bd_sf"/>
</dbReference>
<dbReference type="Gene3D" id="3.50.50.60">
    <property type="entry name" value="FAD/NAD(P)-binding domain"/>
    <property type="match status" value="2"/>
</dbReference>
<dbReference type="SUPFAM" id="SSF51905">
    <property type="entry name" value="FAD/NAD(P)-binding domain"/>
    <property type="match status" value="1"/>
</dbReference>
<dbReference type="OrthoDB" id="833207at2"/>
<evidence type="ECO:0000256" key="3">
    <source>
        <dbReference type="ARBA" id="ARBA00040298"/>
    </source>
</evidence>
<name>A0A0A0JXS2_9MICO</name>
<accession>A0A0A0JXS2</accession>
<reference evidence="5 6" key="1">
    <citation type="submission" date="2013-08" db="EMBL/GenBank/DDBJ databases">
        <title>The genome sequence of Knoellia aerolata.</title>
        <authorList>
            <person name="Zhu W."/>
            <person name="Wang G."/>
        </authorList>
    </citation>
    <scope>NUCLEOTIDE SEQUENCE [LARGE SCALE GENOMIC DNA]</scope>
    <source>
        <strain evidence="5 6">DSM 18566</strain>
    </source>
</reference>
<feature type="domain" description="Amine oxidase" evidence="4">
    <location>
        <begin position="18"/>
        <end position="506"/>
    </location>
</feature>
<comment type="subunit">
    <text evidence="2">Interacts with COX5B; this interaction may contribute to localize PYROXD2 to the inner face of the inner mitochondrial membrane.</text>
</comment>
<proteinExistence type="predicted"/>
<evidence type="ECO:0000259" key="4">
    <source>
        <dbReference type="Pfam" id="PF01593"/>
    </source>
</evidence>
<comment type="caution">
    <text evidence="5">The sequence shown here is derived from an EMBL/GenBank/DDBJ whole genome shotgun (WGS) entry which is preliminary data.</text>
</comment>
<dbReference type="STRING" id="1385519.N801_00415"/>
<dbReference type="EMBL" id="AVPL01000006">
    <property type="protein sequence ID" value="KGN42265.1"/>
    <property type="molecule type" value="Genomic_DNA"/>
</dbReference>
<dbReference type="GO" id="GO:0016491">
    <property type="term" value="F:oxidoreductase activity"/>
    <property type="evidence" value="ECO:0007669"/>
    <property type="project" value="InterPro"/>
</dbReference>
<organism evidence="5 6">
    <name type="scientific">Knoellia aerolata DSM 18566</name>
    <dbReference type="NCBI Taxonomy" id="1385519"/>
    <lineage>
        <taxon>Bacteria</taxon>
        <taxon>Bacillati</taxon>
        <taxon>Actinomycetota</taxon>
        <taxon>Actinomycetes</taxon>
        <taxon>Micrococcales</taxon>
        <taxon>Intrasporangiaceae</taxon>
        <taxon>Knoellia</taxon>
    </lineage>
</organism>
<dbReference type="AlphaFoldDB" id="A0A0A0JXS2"/>
<dbReference type="InterPro" id="IPR002937">
    <property type="entry name" value="Amino_oxidase"/>
</dbReference>
<evidence type="ECO:0000256" key="2">
    <source>
        <dbReference type="ARBA" id="ARBA00038825"/>
    </source>
</evidence>
<dbReference type="PANTHER" id="PTHR10668:SF105">
    <property type="entry name" value="DEHYDROGENASE-RELATED"/>
    <property type="match status" value="1"/>
</dbReference>
<dbReference type="eggNOG" id="COG1233">
    <property type="taxonomic scope" value="Bacteria"/>
</dbReference>